<dbReference type="OrthoDB" id="10256309at2759"/>
<dbReference type="InterPro" id="IPR041708">
    <property type="entry name" value="PUS1/PUS2-like"/>
</dbReference>
<dbReference type="NCBIfam" id="TIGR00071">
    <property type="entry name" value="hisT_truA"/>
    <property type="match status" value="1"/>
</dbReference>
<accession>A0A8H7BJ42</accession>
<feature type="binding site" evidence="6">
    <location>
        <position position="100"/>
    </location>
    <ligand>
        <name>substrate</name>
    </ligand>
</feature>
<comment type="caution">
    <text evidence="8">The sequence shown here is derived from an EMBL/GenBank/DDBJ whole genome shotgun (WGS) entry which is preliminary data.</text>
</comment>
<feature type="active site" description="Nucleophile" evidence="5">
    <location>
        <position position="44"/>
    </location>
</feature>
<dbReference type="GO" id="GO:1990481">
    <property type="term" value="P:mRNA pseudouridine synthesis"/>
    <property type="evidence" value="ECO:0007669"/>
    <property type="project" value="TreeGrafter"/>
</dbReference>
<dbReference type="GO" id="GO:0003723">
    <property type="term" value="F:RNA binding"/>
    <property type="evidence" value="ECO:0007669"/>
    <property type="project" value="InterPro"/>
</dbReference>
<reference evidence="8" key="1">
    <citation type="submission" date="2020-01" db="EMBL/GenBank/DDBJ databases">
        <title>Genome Sequencing of Three Apophysomyces-Like Fungal Strains Confirms a Novel Fungal Genus in the Mucoromycota with divergent Burkholderia-like Endosymbiotic Bacteria.</title>
        <authorList>
            <person name="Stajich J.E."/>
            <person name="Macias A.M."/>
            <person name="Carter-House D."/>
            <person name="Lovett B."/>
            <person name="Kasson L.R."/>
            <person name="Berry K."/>
            <person name="Grigoriev I."/>
            <person name="Chang Y."/>
            <person name="Spatafora J."/>
            <person name="Kasson M.T."/>
        </authorList>
    </citation>
    <scope>NUCLEOTIDE SEQUENCE</scope>
    <source>
        <strain evidence="8">NRRL A-21654</strain>
    </source>
</reference>
<evidence type="ECO:0000256" key="5">
    <source>
        <dbReference type="PIRSR" id="PIRSR641708-1"/>
    </source>
</evidence>
<dbReference type="InterPro" id="IPR020097">
    <property type="entry name" value="PsdUridine_synth_TruA_a/b_dom"/>
</dbReference>
<dbReference type="FunFam" id="3.30.70.580:FF:000002">
    <property type="entry name" value="tRNA pseudouridine synthase"/>
    <property type="match status" value="1"/>
</dbReference>
<evidence type="ECO:0000256" key="4">
    <source>
        <dbReference type="ARBA" id="ARBA00036943"/>
    </source>
</evidence>
<dbReference type="Gene3D" id="3.30.70.660">
    <property type="entry name" value="Pseudouridine synthase I, catalytic domain, C-terminal subdomain"/>
    <property type="match status" value="1"/>
</dbReference>
<dbReference type="CDD" id="cd02568">
    <property type="entry name" value="PseudoU_synth_PUS1_PUS2"/>
    <property type="match status" value="1"/>
</dbReference>
<protein>
    <submittedName>
        <fullName evidence="8">tRNA pseudouridine synthase 1</fullName>
    </submittedName>
</protein>
<dbReference type="Proteomes" id="UP000605846">
    <property type="component" value="Unassembled WGS sequence"/>
</dbReference>
<sequence>MQINPTARSIEAELFDAMCKAGAVSKDNSVDPKKVQLQRAARTDKGVHAAGNVVSMKLIVEDEDVVDKINSFLPEQIRVWGYVETRRSFQAKNLCDSRIYEYLLPTYVFLPPAHRELKEKRSSTTDLEIRGRNESVPRYITRSSEEELAMKHAYRITQQNYDKFKEALSMFVGTHNFHNYTIRRDYTDISAKRYMMEIKASEPMIIQGMEWISVKLHGQSFMLHQIRKMISMAMLAVRSNTPLSIISKTFGSTKINIPKAPALGLLLEQPVFDSYNQHVTEKGQRQPITFEKYQHEIDKFKMNWIYTKIFEDEKRRQVFDDFLLMLDSHIGPEFAYLNPEAVIPEEAVMVLGRTSKTTEFDDEEEDNGEAAAFVLILERYPKSSIDYFVKISWIIQQSVFPIRITKLRCPSDPDH</sequence>
<dbReference type="AlphaFoldDB" id="A0A8H7BJ42"/>
<evidence type="ECO:0000256" key="6">
    <source>
        <dbReference type="PIRSR" id="PIRSR641708-2"/>
    </source>
</evidence>
<proteinExistence type="inferred from homology"/>
<comment type="similarity">
    <text evidence="1">Belongs to the tRNA pseudouridine synthase TruA family.</text>
</comment>
<dbReference type="GO" id="GO:0031119">
    <property type="term" value="P:tRNA pseudouridine synthesis"/>
    <property type="evidence" value="ECO:0007669"/>
    <property type="project" value="InterPro"/>
</dbReference>
<keyword evidence="2" id="KW-0819">tRNA processing</keyword>
<evidence type="ECO:0000259" key="7">
    <source>
        <dbReference type="Pfam" id="PF01416"/>
    </source>
</evidence>
<name>A0A8H7BJ42_9FUNG</name>
<evidence type="ECO:0000313" key="9">
    <source>
        <dbReference type="Proteomes" id="UP000605846"/>
    </source>
</evidence>
<evidence type="ECO:0000256" key="1">
    <source>
        <dbReference type="ARBA" id="ARBA00009375"/>
    </source>
</evidence>
<dbReference type="GO" id="GO:0005634">
    <property type="term" value="C:nucleus"/>
    <property type="evidence" value="ECO:0007669"/>
    <property type="project" value="TreeGrafter"/>
</dbReference>
<comment type="catalytic activity">
    <reaction evidence="4">
        <text>a uridine in tRNA = a pseudouridine in tRNA</text>
        <dbReference type="Rhea" id="RHEA:54572"/>
        <dbReference type="Rhea" id="RHEA-COMP:13339"/>
        <dbReference type="Rhea" id="RHEA-COMP:13934"/>
        <dbReference type="ChEBI" id="CHEBI:65314"/>
        <dbReference type="ChEBI" id="CHEBI:65315"/>
    </reaction>
</comment>
<keyword evidence="3" id="KW-0413">Isomerase</keyword>
<dbReference type="PANTHER" id="PTHR11142">
    <property type="entry name" value="PSEUDOURIDYLATE SYNTHASE"/>
    <property type="match status" value="1"/>
</dbReference>
<dbReference type="Gene3D" id="3.30.70.580">
    <property type="entry name" value="Pseudouridine synthase I, catalytic domain, N-terminal subdomain"/>
    <property type="match status" value="1"/>
</dbReference>
<gene>
    <name evidence="8" type="primary">PUS1_2</name>
    <name evidence="8" type="ORF">EC973_003742</name>
</gene>
<dbReference type="InterPro" id="IPR001406">
    <property type="entry name" value="PsdUridine_synth_TruA"/>
</dbReference>
<dbReference type="Pfam" id="PF01416">
    <property type="entry name" value="PseudoU_synth_1"/>
    <property type="match status" value="1"/>
</dbReference>
<dbReference type="InterPro" id="IPR020094">
    <property type="entry name" value="TruA/RsuA/RluB/E/F_N"/>
</dbReference>
<dbReference type="InterPro" id="IPR020103">
    <property type="entry name" value="PsdUridine_synth_cat_dom_sf"/>
</dbReference>
<evidence type="ECO:0000256" key="3">
    <source>
        <dbReference type="ARBA" id="ARBA00023235"/>
    </source>
</evidence>
<dbReference type="PANTHER" id="PTHR11142:SF4">
    <property type="entry name" value="PSEUDOURIDYLATE SYNTHASE 1 HOMOLOG"/>
    <property type="match status" value="1"/>
</dbReference>
<dbReference type="GO" id="GO:0009982">
    <property type="term" value="F:pseudouridine synthase activity"/>
    <property type="evidence" value="ECO:0007669"/>
    <property type="project" value="InterPro"/>
</dbReference>
<evidence type="ECO:0000256" key="2">
    <source>
        <dbReference type="ARBA" id="ARBA00022694"/>
    </source>
</evidence>
<dbReference type="EMBL" id="JABAYA010000216">
    <property type="protein sequence ID" value="KAF7722060.1"/>
    <property type="molecule type" value="Genomic_DNA"/>
</dbReference>
<dbReference type="SUPFAM" id="SSF55120">
    <property type="entry name" value="Pseudouridine synthase"/>
    <property type="match status" value="1"/>
</dbReference>
<dbReference type="InterPro" id="IPR020095">
    <property type="entry name" value="PsdUridine_synth_TruA_C"/>
</dbReference>
<evidence type="ECO:0000313" key="8">
    <source>
        <dbReference type="EMBL" id="KAF7722060.1"/>
    </source>
</evidence>
<feature type="domain" description="Pseudouridine synthase I TruA alpha/beta" evidence="7">
    <location>
        <begin position="167"/>
        <end position="273"/>
    </location>
</feature>
<organism evidence="8 9">
    <name type="scientific">Apophysomyces ossiformis</name>
    <dbReference type="NCBI Taxonomy" id="679940"/>
    <lineage>
        <taxon>Eukaryota</taxon>
        <taxon>Fungi</taxon>
        <taxon>Fungi incertae sedis</taxon>
        <taxon>Mucoromycota</taxon>
        <taxon>Mucoromycotina</taxon>
        <taxon>Mucoromycetes</taxon>
        <taxon>Mucorales</taxon>
        <taxon>Mucorineae</taxon>
        <taxon>Mucoraceae</taxon>
        <taxon>Apophysomyces</taxon>
    </lineage>
</organism>
<keyword evidence="9" id="KW-1185">Reference proteome</keyword>